<proteinExistence type="predicted"/>
<gene>
    <name evidence="1" type="ORF">BCV70DRAFT_23219</name>
</gene>
<dbReference type="Proteomes" id="UP000246740">
    <property type="component" value="Unassembled WGS sequence"/>
</dbReference>
<name>A0A317XZT1_9BASI</name>
<keyword evidence="2" id="KW-1185">Reference proteome</keyword>
<dbReference type="InParanoid" id="A0A317XZT1"/>
<organism evidence="1 2">
    <name type="scientific">Testicularia cyperi</name>
    <dbReference type="NCBI Taxonomy" id="1882483"/>
    <lineage>
        <taxon>Eukaryota</taxon>
        <taxon>Fungi</taxon>
        <taxon>Dikarya</taxon>
        <taxon>Basidiomycota</taxon>
        <taxon>Ustilaginomycotina</taxon>
        <taxon>Ustilaginomycetes</taxon>
        <taxon>Ustilaginales</taxon>
        <taxon>Anthracoideaceae</taxon>
        <taxon>Testicularia</taxon>
    </lineage>
</organism>
<dbReference type="AlphaFoldDB" id="A0A317XZT1"/>
<dbReference type="EMBL" id="KZ819188">
    <property type="protein sequence ID" value="PWZ03797.1"/>
    <property type="molecule type" value="Genomic_DNA"/>
</dbReference>
<evidence type="ECO:0000313" key="2">
    <source>
        <dbReference type="Proteomes" id="UP000246740"/>
    </source>
</evidence>
<evidence type="ECO:0000313" key="1">
    <source>
        <dbReference type="EMBL" id="PWZ03797.1"/>
    </source>
</evidence>
<sequence>MSERVQHCSLLFPLRIRSRGTSREASKHLQSFKPTPQKTTCSRLPIHRGARNESHLFLCLYTCLCAVRDGYCWCYMDGRSGRDMSWCTVLGL</sequence>
<accession>A0A317XZT1</accession>
<protein>
    <submittedName>
        <fullName evidence="1">Uncharacterized protein</fullName>
    </submittedName>
</protein>
<reference evidence="1 2" key="1">
    <citation type="journal article" date="2018" name="Mol. Biol. Evol.">
        <title>Broad Genomic Sampling Reveals a Smut Pathogenic Ancestry of the Fungal Clade Ustilaginomycotina.</title>
        <authorList>
            <person name="Kijpornyongpan T."/>
            <person name="Mondo S.J."/>
            <person name="Barry K."/>
            <person name="Sandor L."/>
            <person name="Lee J."/>
            <person name="Lipzen A."/>
            <person name="Pangilinan J."/>
            <person name="LaButti K."/>
            <person name="Hainaut M."/>
            <person name="Henrissat B."/>
            <person name="Grigoriev I.V."/>
            <person name="Spatafora J.W."/>
            <person name="Aime M.C."/>
        </authorList>
    </citation>
    <scope>NUCLEOTIDE SEQUENCE [LARGE SCALE GENOMIC DNA]</scope>
    <source>
        <strain evidence="1 2">MCA 3645</strain>
    </source>
</reference>